<gene>
    <name evidence="1" type="ORF">SPIL2461_LOCUS14957</name>
</gene>
<dbReference type="Proteomes" id="UP000649617">
    <property type="component" value="Unassembled WGS sequence"/>
</dbReference>
<comment type="caution">
    <text evidence="1">The sequence shown here is derived from an EMBL/GenBank/DDBJ whole genome shotgun (WGS) entry which is preliminary data.</text>
</comment>
<keyword evidence="2" id="KW-1185">Reference proteome</keyword>
<protein>
    <submittedName>
        <fullName evidence="1">Uncharacterized protein</fullName>
    </submittedName>
</protein>
<proteinExistence type="predicted"/>
<evidence type="ECO:0000313" key="1">
    <source>
        <dbReference type="EMBL" id="CAE7560053.1"/>
    </source>
</evidence>
<organism evidence="1 2">
    <name type="scientific">Symbiodinium pilosum</name>
    <name type="common">Dinoflagellate</name>
    <dbReference type="NCBI Taxonomy" id="2952"/>
    <lineage>
        <taxon>Eukaryota</taxon>
        <taxon>Sar</taxon>
        <taxon>Alveolata</taxon>
        <taxon>Dinophyceae</taxon>
        <taxon>Suessiales</taxon>
        <taxon>Symbiodiniaceae</taxon>
        <taxon>Symbiodinium</taxon>
    </lineage>
</organism>
<reference evidence="1" key="1">
    <citation type="submission" date="2021-02" db="EMBL/GenBank/DDBJ databases">
        <authorList>
            <person name="Dougan E. K."/>
            <person name="Rhodes N."/>
            <person name="Thang M."/>
            <person name="Chan C."/>
        </authorList>
    </citation>
    <scope>NUCLEOTIDE SEQUENCE</scope>
</reference>
<name>A0A812U989_SYMPI</name>
<dbReference type="AlphaFoldDB" id="A0A812U989"/>
<evidence type="ECO:0000313" key="2">
    <source>
        <dbReference type="Proteomes" id="UP000649617"/>
    </source>
</evidence>
<accession>A0A812U989</accession>
<sequence length="55" mass="6052">MHERAGACKEDRREGDLGGVWLSCRSQRAPRHGPWRLSHLQVLSEAAGPGQGTRS</sequence>
<dbReference type="EMBL" id="CAJNIZ010035550">
    <property type="protein sequence ID" value="CAE7560053.1"/>
    <property type="molecule type" value="Genomic_DNA"/>
</dbReference>